<evidence type="ECO:0000259" key="15">
    <source>
        <dbReference type="PROSITE" id="PS50104"/>
    </source>
</evidence>
<dbReference type="EMBL" id="HBUE01334716">
    <property type="protein sequence ID" value="CAG6595242.1"/>
    <property type="molecule type" value="Transcribed_RNA"/>
</dbReference>
<dbReference type="SMART" id="SM00255">
    <property type="entry name" value="TIR"/>
    <property type="match status" value="1"/>
</dbReference>
<dbReference type="PIRSF" id="PIRSF037595">
    <property type="entry name" value="Toll-like_receptor"/>
    <property type="match status" value="1"/>
</dbReference>
<name>A0A8D8KX62_CULPI</name>
<sequence>MLMGLRGKYLDLSNNVFLNLYNHIKPFLRITDNKKLVYLSMANSGINSIPSFELTLVNETLAYFSLMGNTLTSSFALPELKNLLVLDVRRCNLFYLPNNAFANTPNLEKLFLAHNSLIKLRATHFTGLSKLRHLDLSYITQYRYSSLSGYGEQDPYTSLTEGFELEDSLFDGLGNLSFLDLSHTKLLTSSARAFQHLTVRQLSLCYTGIPILVGTMMRGTLQVLDISGNPGIASAIHHDKTDARGFNGNLEILVCENSTVKHLTWLSGMTNLRVLMLASNNINQLTNNSFANMANLEILDLSSNHISNWHQRVFEANPNIYILDLSDNNINVLTNEMLYDFANVQFLAIGQNNFVCHCLWREFIELAAKNAQSITCLLNSILNQLSDPSKAQDEEDESANNSSETTTTKSLPDRDFSLIERIPITEEPPLEMLEVSTNEYNVLFRVVHSYVSTIYDSSEKFLTSMEKYNLGRPPLRVYRKMVEARVNARFRSNICSEEPASPTDPSTTTTIAAEEDVNPLNGLKIQIIDFDEDHYKCIDLDDSEFYLFEQERCTFDRSLLPNLNLPTYNGTTANIIKFTLIFFGFALIAFIIYISKWDHVKYFCIIVRNATILSMMKHKNESMLNGRKESLTSVVSGGYMYDVFVSYSEQDRQWVLDELLPNMEKTEDINVCLHERDFEVGVSILENIIHSMDKSRTLLLVISEAFLLSHWCQFEMHLAQHRLLETRRDQLILVLLEEIPRSKRPKTLHYLMKTNTYIVWPRPEPEVKPSAKSKRADAKKIATRKEKSAQALVEERRLFWKRLRKAITGDVVWEPDIGGGGGSEGGGGGSGSGKFKVPPESSC</sequence>
<dbReference type="InterPro" id="IPR035897">
    <property type="entry name" value="Toll_tir_struct_dom_sf"/>
</dbReference>
<organism evidence="16">
    <name type="scientific">Culex pipiens</name>
    <name type="common">House mosquito</name>
    <dbReference type="NCBI Taxonomy" id="7175"/>
    <lineage>
        <taxon>Eukaryota</taxon>
        <taxon>Metazoa</taxon>
        <taxon>Ecdysozoa</taxon>
        <taxon>Arthropoda</taxon>
        <taxon>Hexapoda</taxon>
        <taxon>Insecta</taxon>
        <taxon>Pterygota</taxon>
        <taxon>Neoptera</taxon>
        <taxon>Endopterygota</taxon>
        <taxon>Diptera</taxon>
        <taxon>Nematocera</taxon>
        <taxon>Culicoidea</taxon>
        <taxon>Culicidae</taxon>
        <taxon>Culicinae</taxon>
        <taxon>Culicini</taxon>
        <taxon>Culex</taxon>
        <taxon>Culex</taxon>
    </lineage>
</organism>
<dbReference type="InterPro" id="IPR001611">
    <property type="entry name" value="Leu-rich_rpt"/>
</dbReference>
<dbReference type="Pfam" id="PF13855">
    <property type="entry name" value="LRR_8"/>
    <property type="match status" value="2"/>
</dbReference>
<keyword evidence="12" id="KW-0325">Glycoprotein</keyword>
<evidence type="ECO:0000256" key="10">
    <source>
        <dbReference type="ARBA" id="ARBA00023136"/>
    </source>
</evidence>
<dbReference type="PROSITE" id="PS51450">
    <property type="entry name" value="LRR"/>
    <property type="match status" value="2"/>
</dbReference>
<dbReference type="AlphaFoldDB" id="A0A8D8KX62"/>
<dbReference type="Gene3D" id="3.80.10.10">
    <property type="entry name" value="Ribonuclease Inhibitor"/>
    <property type="match status" value="2"/>
</dbReference>
<feature type="region of interest" description="Disordered" evidence="13">
    <location>
        <begin position="814"/>
        <end position="843"/>
    </location>
</feature>
<keyword evidence="10 14" id="KW-0472">Membrane</keyword>
<protein>
    <submittedName>
        <fullName evidence="16">Toll-like receptor 6</fullName>
    </submittedName>
</protein>
<evidence type="ECO:0000256" key="8">
    <source>
        <dbReference type="ARBA" id="ARBA00022859"/>
    </source>
</evidence>
<keyword evidence="7" id="KW-0677">Repeat</keyword>
<evidence type="ECO:0000256" key="5">
    <source>
        <dbReference type="ARBA" id="ARBA00022692"/>
    </source>
</evidence>
<dbReference type="SUPFAM" id="SSF52058">
    <property type="entry name" value="L domain-like"/>
    <property type="match status" value="1"/>
</dbReference>
<dbReference type="InterPro" id="IPR003591">
    <property type="entry name" value="Leu-rich_rpt_typical-subtyp"/>
</dbReference>
<proteinExistence type="inferred from homology"/>
<dbReference type="Gene3D" id="3.40.50.10140">
    <property type="entry name" value="Toll/interleukin-1 receptor homology (TIR) domain"/>
    <property type="match status" value="1"/>
</dbReference>
<dbReference type="EMBL" id="HBUE01227965">
    <property type="protein sequence ID" value="CAG6543120.1"/>
    <property type="molecule type" value="Transcribed_RNA"/>
</dbReference>
<feature type="compositionally biased region" description="Gly residues" evidence="13">
    <location>
        <begin position="817"/>
        <end position="832"/>
    </location>
</feature>
<feature type="transmembrane region" description="Helical" evidence="14">
    <location>
        <begin position="575"/>
        <end position="594"/>
    </location>
</feature>
<evidence type="ECO:0000256" key="14">
    <source>
        <dbReference type="SAM" id="Phobius"/>
    </source>
</evidence>
<feature type="region of interest" description="Disordered" evidence="13">
    <location>
        <begin position="388"/>
        <end position="410"/>
    </location>
</feature>
<evidence type="ECO:0000256" key="13">
    <source>
        <dbReference type="SAM" id="MobiDB-lite"/>
    </source>
</evidence>
<keyword evidence="11 16" id="KW-0675">Receptor</keyword>
<dbReference type="GO" id="GO:0004888">
    <property type="term" value="F:transmembrane signaling receptor activity"/>
    <property type="evidence" value="ECO:0007669"/>
    <property type="project" value="InterPro"/>
</dbReference>
<feature type="compositionally biased region" description="Low complexity" evidence="13">
    <location>
        <begin position="399"/>
        <end position="410"/>
    </location>
</feature>
<comment type="similarity">
    <text evidence="2">Belongs to the Toll-like receptor family.</text>
</comment>
<feature type="domain" description="TIR" evidence="15">
    <location>
        <begin position="639"/>
        <end position="807"/>
    </location>
</feature>
<evidence type="ECO:0000256" key="3">
    <source>
        <dbReference type="ARBA" id="ARBA00022588"/>
    </source>
</evidence>
<evidence type="ECO:0000256" key="4">
    <source>
        <dbReference type="ARBA" id="ARBA00022614"/>
    </source>
</evidence>
<evidence type="ECO:0000256" key="1">
    <source>
        <dbReference type="ARBA" id="ARBA00004479"/>
    </source>
</evidence>
<keyword evidence="8" id="KW-0391">Immunity</keyword>
<reference evidence="16" key="1">
    <citation type="submission" date="2021-05" db="EMBL/GenBank/DDBJ databases">
        <authorList>
            <person name="Alioto T."/>
            <person name="Alioto T."/>
            <person name="Gomez Garrido J."/>
        </authorList>
    </citation>
    <scope>NUCLEOTIDE SEQUENCE</scope>
</reference>
<keyword evidence="9 14" id="KW-1133">Transmembrane helix</keyword>
<keyword evidence="3" id="KW-0399">Innate immunity</keyword>
<evidence type="ECO:0000256" key="9">
    <source>
        <dbReference type="ARBA" id="ARBA00022989"/>
    </source>
</evidence>
<evidence type="ECO:0000256" key="7">
    <source>
        <dbReference type="ARBA" id="ARBA00022737"/>
    </source>
</evidence>
<keyword evidence="5 14" id="KW-0812">Transmembrane</keyword>
<comment type="subcellular location">
    <subcellularLocation>
        <location evidence="1">Membrane</location>
        <topology evidence="1">Single-pass type I membrane protein</topology>
    </subcellularLocation>
</comment>
<dbReference type="PANTHER" id="PTHR24365">
    <property type="entry name" value="TOLL-LIKE RECEPTOR"/>
    <property type="match status" value="1"/>
</dbReference>
<evidence type="ECO:0000256" key="2">
    <source>
        <dbReference type="ARBA" id="ARBA00009634"/>
    </source>
</evidence>
<evidence type="ECO:0000256" key="12">
    <source>
        <dbReference type="ARBA" id="ARBA00023180"/>
    </source>
</evidence>
<dbReference type="InterPro" id="IPR000157">
    <property type="entry name" value="TIR_dom"/>
</dbReference>
<dbReference type="PANTHER" id="PTHR24365:SF530">
    <property type="entry name" value="MSTPROX-RELATED"/>
    <property type="match status" value="1"/>
</dbReference>
<dbReference type="PRINTS" id="PR01537">
    <property type="entry name" value="INTRLKN1R1F"/>
</dbReference>
<dbReference type="PROSITE" id="PS50104">
    <property type="entry name" value="TIR"/>
    <property type="match status" value="1"/>
</dbReference>
<dbReference type="InterPro" id="IPR032675">
    <property type="entry name" value="LRR_dom_sf"/>
</dbReference>
<dbReference type="InterPro" id="IPR017241">
    <property type="entry name" value="Toll-like_receptor"/>
</dbReference>
<dbReference type="FunFam" id="3.40.50.10140:FF:000001">
    <property type="entry name" value="Toll-like receptor 2"/>
    <property type="match status" value="1"/>
</dbReference>
<accession>A0A8D8KX62</accession>
<evidence type="ECO:0000313" key="16">
    <source>
        <dbReference type="EMBL" id="CAG6595242.1"/>
    </source>
</evidence>
<keyword evidence="6" id="KW-0732">Signal</keyword>
<evidence type="ECO:0000256" key="6">
    <source>
        <dbReference type="ARBA" id="ARBA00022729"/>
    </source>
</evidence>
<dbReference type="SUPFAM" id="SSF52200">
    <property type="entry name" value="Toll/Interleukin receptor TIR domain"/>
    <property type="match status" value="1"/>
</dbReference>
<dbReference type="GO" id="GO:0045087">
    <property type="term" value="P:innate immune response"/>
    <property type="evidence" value="ECO:0007669"/>
    <property type="project" value="UniProtKB-KW"/>
</dbReference>
<dbReference type="GO" id="GO:0002224">
    <property type="term" value="P:toll-like receptor signaling pathway"/>
    <property type="evidence" value="ECO:0007669"/>
    <property type="project" value="InterPro"/>
</dbReference>
<evidence type="ECO:0000256" key="11">
    <source>
        <dbReference type="ARBA" id="ARBA00023170"/>
    </source>
</evidence>
<dbReference type="Pfam" id="PF01582">
    <property type="entry name" value="TIR"/>
    <property type="match status" value="1"/>
</dbReference>
<dbReference type="SMART" id="SM00369">
    <property type="entry name" value="LRR_TYP"/>
    <property type="match status" value="6"/>
</dbReference>
<keyword evidence="4" id="KW-0433">Leucine-rich repeat</keyword>
<dbReference type="GO" id="GO:0005886">
    <property type="term" value="C:plasma membrane"/>
    <property type="evidence" value="ECO:0007669"/>
    <property type="project" value="TreeGrafter"/>
</dbReference>